<dbReference type="EC" id="3.4.23.43" evidence="10"/>
<dbReference type="GO" id="GO:0006465">
    <property type="term" value="P:signal peptide processing"/>
    <property type="evidence" value="ECO:0007669"/>
    <property type="project" value="TreeGrafter"/>
</dbReference>
<evidence type="ECO:0000256" key="1">
    <source>
        <dbReference type="ARBA" id="ARBA00004651"/>
    </source>
</evidence>
<sequence length="267" mass="27592">MPPSLAAVLTAVVLAVLGGAAGAFAGRVVPLFHDYEPGPDDAGPPPPCCPHCGARVAWRRWAPLPGRLVGTGRCAACAVRVRAPIAAVASLAAAALGLLGLLRPEWSPLELLAFAFFGLWGVLLAVIDARTRRLPNPLVLPAYPVALVLVGLASLTARNGYGHLVGALIGMAGLAAFYWLLWFIYPAGMGWGDVKLSGLLGLYLGWTGLGAVVSGTFAAFLLSACFGLVLILLGRATRKTQIPFGPFMLIGAFAVILLGDPLPALLG</sequence>
<dbReference type="InterPro" id="IPR050882">
    <property type="entry name" value="Prepilin_peptidase/N-MTase"/>
</dbReference>
<keyword evidence="6 7" id="KW-0472">Membrane</keyword>
<keyword evidence="4 7" id="KW-0812">Transmembrane</keyword>
<gene>
    <name evidence="10" type="ORF">HDA32_003761</name>
</gene>
<evidence type="ECO:0000256" key="2">
    <source>
        <dbReference type="ARBA" id="ARBA00005801"/>
    </source>
</evidence>
<evidence type="ECO:0000259" key="9">
    <source>
        <dbReference type="Pfam" id="PF06750"/>
    </source>
</evidence>
<comment type="subcellular location">
    <subcellularLocation>
        <location evidence="1">Cell membrane</location>
        <topology evidence="1">Multi-pass membrane protein</topology>
    </subcellularLocation>
</comment>
<feature type="domain" description="Prepilin type IV endopeptidase peptidase" evidence="8">
    <location>
        <begin position="116"/>
        <end position="231"/>
    </location>
</feature>
<dbReference type="AlphaFoldDB" id="A0A852TXZ0"/>
<feature type="transmembrane region" description="Helical" evidence="7">
    <location>
        <begin position="109"/>
        <end position="127"/>
    </location>
</feature>
<evidence type="ECO:0000256" key="5">
    <source>
        <dbReference type="ARBA" id="ARBA00022989"/>
    </source>
</evidence>
<protein>
    <submittedName>
        <fullName evidence="10">Leader peptidase (Prepilin peptidase)/N-methyltransferase</fullName>
        <ecNumber evidence="10">2.1.1.-</ecNumber>
        <ecNumber evidence="10">3.4.23.43</ecNumber>
    </submittedName>
</protein>
<keyword evidence="5 7" id="KW-1133">Transmembrane helix</keyword>
<dbReference type="InterPro" id="IPR010627">
    <property type="entry name" value="Prepilin_pept_A24_N"/>
</dbReference>
<keyword evidence="10" id="KW-0378">Hydrolase</keyword>
<dbReference type="GO" id="GO:0005886">
    <property type="term" value="C:plasma membrane"/>
    <property type="evidence" value="ECO:0007669"/>
    <property type="project" value="UniProtKB-SubCell"/>
</dbReference>
<dbReference type="Pfam" id="PF06750">
    <property type="entry name" value="A24_N_bact"/>
    <property type="match status" value="1"/>
</dbReference>
<feature type="transmembrane region" description="Helical" evidence="7">
    <location>
        <begin position="139"/>
        <end position="157"/>
    </location>
</feature>
<comment type="similarity">
    <text evidence="2">Belongs to the peptidase A24 family.</text>
</comment>
<dbReference type="GO" id="GO:0032259">
    <property type="term" value="P:methylation"/>
    <property type="evidence" value="ECO:0007669"/>
    <property type="project" value="UniProtKB-KW"/>
</dbReference>
<evidence type="ECO:0000256" key="6">
    <source>
        <dbReference type="ARBA" id="ARBA00023136"/>
    </source>
</evidence>
<keyword evidence="3" id="KW-1003">Cell membrane</keyword>
<dbReference type="Pfam" id="PF01478">
    <property type="entry name" value="Peptidase_A24"/>
    <property type="match status" value="1"/>
</dbReference>
<dbReference type="EMBL" id="JACCCC010000001">
    <property type="protein sequence ID" value="NYE48641.1"/>
    <property type="molecule type" value="Genomic_DNA"/>
</dbReference>
<proteinExistence type="inferred from homology"/>
<reference evidence="10 11" key="1">
    <citation type="submission" date="2020-07" db="EMBL/GenBank/DDBJ databases">
        <title>Sequencing the genomes of 1000 actinobacteria strains.</title>
        <authorList>
            <person name="Klenk H.-P."/>
        </authorList>
    </citation>
    <scope>NUCLEOTIDE SEQUENCE [LARGE SCALE GENOMIC DNA]</scope>
    <source>
        <strain evidence="10 11">CXB654</strain>
    </source>
</reference>
<feature type="domain" description="Prepilin peptidase A24 N-terminal" evidence="9">
    <location>
        <begin position="45"/>
        <end position="94"/>
    </location>
</feature>
<keyword evidence="11" id="KW-1185">Reference proteome</keyword>
<evidence type="ECO:0000256" key="3">
    <source>
        <dbReference type="ARBA" id="ARBA00022475"/>
    </source>
</evidence>
<name>A0A852TXZ0_9ACTN</name>
<feature type="transmembrane region" description="Helical" evidence="7">
    <location>
        <begin position="83"/>
        <end position="102"/>
    </location>
</feature>
<feature type="transmembrane region" description="Helical" evidence="7">
    <location>
        <begin position="245"/>
        <end position="266"/>
    </location>
</feature>
<dbReference type="InterPro" id="IPR000045">
    <property type="entry name" value="Prepilin_IV_endopep_pep"/>
</dbReference>
<keyword evidence="10" id="KW-0808">Transferase</keyword>
<dbReference type="Gene3D" id="1.20.120.1220">
    <property type="match status" value="1"/>
</dbReference>
<evidence type="ECO:0000256" key="7">
    <source>
        <dbReference type="SAM" id="Phobius"/>
    </source>
</evidence>
<feature type="transmembrane region" description="Helical" evidence="7">
    <location>
        <begin position="164"/>
        <end position="185"/>
    </location>
</feature>
<dbReference type="EC" id="2.1.1.-" evidence="10"/>
<comment type="caution">
    <text evidence="10">The sequence shown here is derived from an EMBL/GenBank/DDBJ whole genome shotgun (WGS) entry which is preliminary data.</text>
</comment>
<dbReference type="GO" id="GO:0004190">
    <property type="term" value="F:aspartic-type endopeptidase activity"/>
    <property type="evidence" value="ECO:0007669"/>
    <property type="project" value="UniProtKB-EC"/>
</dbReference>
<evidence type="ECO:0000313" key="10">
    <source>
        <dbReference type="EMBL" id="NYE48641.1"/>
    </source>
</evidence>
<dbReference type="PANTHER" id="PTHR30487:SF0">
    <property type="entry name" value="PREPILIN LEADER PEPTIDASE_N-METHYLTRANSFERASE-RELATED"/>
    <property type="match status" value="1"/>
</dbReference>
<evidence type="ECO:0000313" key="11">
    <source>
        <dbReference type="Proteomes" id="UP000589036"/>
    </source>
</evidence>
<evidence type="ECO:0000256" key="4">
    <source>
        <dbReference type="ARBA" id="ARBA00022692"/>
    </source>
</evidence>
<keyword evidence="10" id="KW-0489">Methyltransferase</keyword>
<dbReference type="RefSeq" id="WP_179644403.1">
    <property type="nucleotide sequence ID" value="NZ_BAAAYY010000010.1"/>
</dbReference>
<dbReference type="GO" id="GO:0008168">
    <property type="term" value="F:methyltransferase activity"/>
    <property type="evidence" value="ECO:0007669"/>
    <property type="project" value="UniProtKB-KW"/>
</dbReference>
<dbReference type="PANTHER" id="PTHR30487">
    <property type="entry name" value="TYPE 4 PREPILIN-LIKE PROTEINS LEADER PEPTIDE-PROCESSING ENZYME"/>
    <property type="match status" value="1"/>
</dbReference>
<evidence type="ECO:0000259" key="8">
    <source>
        <dbReference type="Pfam" id="PF01478"/>
    </source>
</evidence>
<dbReference type="Proteomes" id="UP000589036">
    <property type="component" value="Unassembled WGS sequence"/>
</dbReference>
<organism evidence="10 11">
    <name type="scientific">Spinactinospora alkalitolerans</name>
    <dbReference type="NCBI Taxonomy" id="687207"/>
    <lineage>
        <taxon>Bacteria</taxon>
        <taxon>Bacillati</taxon>
        <taxon>Actinomycetota</taxon>
        <taxon>Actinomycetes</taxon>
        <taxon>Streptosporangiales</taxon>
        <taxon>Nocardiopsidaceae</taxon>
        <taxon>Spinactinospora</taxon>
    </lineage>
</organism>
<accession>A0A852TXZ0</accession>
<feature type="transmembrane region" description="Helical" evidence="7">
    <location>
        <begin position="205"/>
        <end position="233"/>
    </location>
</feature>